<dbReference type="EMBL" id="CAICTM010000102">
    <property type="protein sequence ID" value="CAB9501226.1"/>
    <property type="molecule type" value="Genomic_DNA"/>
</dbReference>
<comment type="caution">
    <text evidence="6">The sequence shown here is derived from an EMBL/GenBank/DDBJ whole genome shotgun (WGS) entry which is preliminary data.</text>
</comment>
<evidence type="ECO:0000256" key="1">
    <source>
        <dbReference type="ARBA" id="ARBA00022723"/>
    </source>
</evidence>
<keyword evidence="1" id="KW-0479">Metal-binding</keyword>
<dbReference type="Gene3D" id="6.10.140.2220">
    <property type="match status" value="1"/>
</dbReference>
<feature type="domain" description="MYND-type" evidence="5">
    <location>
        <begin position="210"/>
        <end position="249"/>
    </location>
</feature>
<gene>
    <name evidence="6" type="ORF">SEMRO_103_G052300.1</name>
</gene>
<dbReference type="Pfam" id="PF01753">
    <property type="entry name" value="zf-MYND"/>
    <property type="match status" value="1"/>
</dbReference>
<accession>A0A9N8DIF6</accession>
<protein>
    <recommendedName>
        <fullName evidence="5">MYND-type domain-containing protein</fullName>
    </recommendedName>
</protein>
<dbReference type="PROSITE" id="PS01360">
    <property type="entry name" value="ZF_MYND_1"/>
    <property type="match status" value="1"/>
</dbReference>
<dbReference type="PROSITE" id="PS50865">
    <property type="entry name" value="ZF_MYND_2"/>
    <property type="match status" value="1"/>
</dbReference>
<dbReference type="InterPro" id="IPR002893">
    <property type="entry name" value="Znf_MYND"/>
</dbReference>
<dbReference type="GO" id="GO:0008270">
    <property type="term" value="F:zinc ion binding"/>
    <property type="evidence" value="ECO:0007669"/>
    <property type="project" value="UniProtKB-KW"/>
</dbReference>
<dbReference type="AlphaFoldDB" id="A0A9N8DIF6"/>
<dbReference type="OrthoDB" id="432970at2759"/>
<evidence type="ECO:0000313" key="6">
    <source>
        <dbReference type="EMBL" id="CAB9501226.1"/>
    </source>
</evidence>
<reference evidence="6" key="1">
    <citation type="submission" date="2020-06" db="EMBL/GenBank/DDBJ databases">
        <authorList>
            <consortium name="Plant Systems Biology data submission"/>
        </authorList>
    </citation>
    <scope>NUCLEOTIDE SEQUENCE</scope>
    <source>
        <strain evidence="6">D6</strain>
    </source>
</reference>
<dbReference type="Proteomes" id="UP001153069">
    <property type="component" value="Unassembled WGS sequence"/>
</dbReference>
<keyword evidence="2 4" id="KW-0863">Zinc-finger</keyword>
<evidence type="ECO:0000256" key="3">
    <source>
        <dbReference type="ARBA" id="ARBA00022833"/>
    </source>
</evidence>
<evidence type="ECO:0000259" key="5">
    <source>
        <dbReference type="PROSITE" id="PS50865"/>
    </source>
</evidence>
<proteinExistence type="predicted"/>
<keyword evidence="7" id="KW-1185">Reference proteome</keyword>
<organism evidence="6 7">
    <name type="scientific">Seminavis robusta</name>
    <dbReference type="NCBI Taxonomy" id="568900"/>
    <lineage>
        <taxon>Eukaryota</taxon>
        <taxon>Sar</taxon>
        <taxon>Stramenopiles</taxon>
        <taxon>Ochrophyta</taxon>
        <taxon>Bacillariophyta</taxon>
        <taxon>Bacillariophyceae</taxon>
        <taxon>Bacillariophycidae</taxon>
        <taxon>Naviculales</taxon>
        <taxon>Naviculaceae</taxon>
        <taxon>Seminavis</taxon>
    </lineage>
</organism>
<evidence type="ECO:0000256" key="2">
    <source>
        <dbReference type="ARBA" id="ARBA00022771"/>
    </source>
</evidence>
<keyword evidence="3" id="KW-0862">Zinc</keyword>
<evidence type="ECO:0000256" key="4">
    <source>
        <dbReference type="PROSITE-ProRule" id="PRU00134"/>
    </source>
</evidence>
<sequence length="440" mass="49774">MATKGNKSKTPRFKASNLYRLLPDETIQGLKEGTVDVDRVANELVYKRQSKAFGDATQQALIWQRSAATGFAKMAFGVNSSDKVQNHQVSIDIVRLARELWIAFGHELDKSRVSSILAKYDCVVRAFQQTHDCLLEKWAPRILQITGHHPAHNSPMYQTTFDHFSSMMAHFTNIPEHMEQQANNFCAEKISAMAACRGVAIGFDLIQLKCWECGVDNKDVFKCQGCDAARYCGFECQKKSWKEGHKLRCKVLKLQHALFQCNSKVITRALKEGSIAPSSTIAPNPSFDYQAICEVFHAVEEFSCNKDGYSLNRITAGACMTEVYKWIHDLEDGGSHFALSEHGQANSSDSINSGATEEPTEAELVYVAYTIMTMAERWYKEDTLHQFKMFLGGNLMSTKRFLEIYKTHRDRTFEGIPALSCWDAYASLLFQELLSEYHKS</sequence>
<name>A0A9N8DIF6_9STRA</name>
<dbReference type="SUPFAM" id="SSF144232">
    <property type="entry name" value="HIT/MYND zinc finger-like"/>
    <property type="match status" value="1"/>
</dbReference>
<evidence type="ECO:0000313" key="7">
    <source>
        <dbReference type="Proteomes" id="UP001153069"/>
    </source>
</evidence>